<gene>
    <name evidence="1" type="ORF">L345_08314</name>
</gene>
<accession>V8NUI7</accession>
<feature type="non-terminal residue" evidence="1">
    <location>
        <position position="86"/>
    </location>
</feature>
<protein>
    <submittedName>
        <fullName evidence="1">Uncharacterized protein</fullName>
    </submittedName>
</protein>
<proteinExistence type="predicted"/>
<dbReference type="Proteomes" id="UP000018936">
    <property type="component" value="Unassembled WGS sequence"/>
</dbReference>
<dbReference type="AlphaFoldDB" id="V8NUI7"/>
<reference evidence="1 2" key="1">
    <citation type="journal article" date="2013" name="Proc. Natl. Acad. Sci. U.S.A.">
        <title>The king cobra genome reveals dynamic gene evolution and adaptation in the snake venom system.</title>
        <authorList>
            <person name="Vonk F.J."/>
            <person name="Casewell N.R."/>
            <person name="Henkel C.V."/>
            <person name="Heimberg A.M."/>
            <person name="Jansen H.J."/>
            <person name="McCleary R.J."/>
            <person name="Kerkkamp H.M."/>
            <person name="Vos R.A."/>
            <person name="Guerreiro I."/>
            <person name="Calvete J.J."/>
            <person name="Wuster W."/>
            <person name="Woods A.E."/>
            <person name="Logan J.M."/>
            <person name="Harrison R.A."/>
            <person name="Castoe T.A."/>
            <person name="de Koning A.P."/>
            <person name="Pollock D.D."/>
            <person name="Yandell M."/>
            <person name="Calderon D."/>
            <person name="Renjifo C."/>
            <person name="Currier R.B."/>
            <person name="Salgado D."/>
            <person name="Pla D."/>
            <person name="Sanz L."/>
            <person name="Hyder A.S."/>
            <person name="Ribeiro J.M."/>
            <person name="Arntzen J.W."/>
            <person name="van den Thillart G.E."/>
            <person name="Boetzer M."/>
            <person name="Pirovano W."/>
            <person name="Dirks R.P."/>
            <person name="Spaink H.P."/>
            <person name="Duboule D."/>
            <person name="McGlinn E."/>
            <person name="Kini R.M."/>
            <person name="Richardson M.K."/>
        </authorList>
    </citation>
    <scope>NUCLEOTIDE SEQUENCE</scope>
    <source>
        <tissue evidence="1">Blood</tissue>
    </source>
</reference>
<keyword evidence="2" id="KW-1185">Reference proteome</keyword>
<feature type="non-terminal residue" evidence="1">
    <location>
        <position position="1"/>
    </location>
</feature>
<name>V8NUI7_OPHHA</name>
<comment type="caution">
    <text evidence="1">The sequence shown here is derived from an EMBL/GenBank/DDBJ whole genome shotgun (WGS) entry which is preliminary data.</text>
</comment>
<dbReference type="EMBL" id="AZIM01001726">
    <property type="protein sequence ID" value="ETE65914.1"/>
    <property type="molecule type" value="Genomic_DNA"/>
</dbReference>
<evidence type="ECO:0000313" key="1">
    <source>
        <dbReference type="EMBL" id="ETE65914.1"/>
    </source>
</evidence>
<evidence type="ECO:0000313" key="2">
    <source>
        <dbReference type="Proteomes" id="UP000018936"/>
    </source>
</evidence>
<sequence length="86" mass="10225">MPSSPPQVGLTPFILFNKFQISWMQVIFRWGEIVLLFLDFLHFIQVTQPKKIISQKLLDTEHQNERKAANYIHSMIFPFQQNDFNS</sequence>
<organism evidence="1 2">
    <name type="scientific">Ophiophagus hannah</name>
    <name type="common">King cobra</name>
    <name type="synonym">Naja hannah</name>
    <dbReference type="NCBI Taxonomy" id="8665"/>
    <lineage>
        <taxon>Eukaryota</taxon>
        <taxon>Metazoa</taxon>
        <taxon>Chordata</taxon>
        <taxon>Craniata</taxon>
        <taxon>Vertebrata</taxon>
        <taxon>Euteleostomi</taxon>
        <taxon>Lepidosauria</taxon>
        <taxon>Squamata</taxon>
        <taxon>Bifurcata</taxon>
        <taxon>Unidentata</taxon>
        <taxon>Episquamata</taxon>
        <taxon>Toxicofera</taxon>
        <taxon>Serpentes</taxon>
        <taxon>Colubroidea</taxon>
        <taxon>Elapidae</taxon>
        <taxon>Elapinae</taxon>
        <taxon>Ophiophagus</taxon>
    </lineage>
</organism>